<dbReference type="Pfam" id="PF07883">
    <property type="entry name" value="Cupin_2"/>
    <property type="match status" value="1"/>
</dbReference>
<protein>
    <recommendedName>
        <fullName evidence="2">Cupin type-2 domain-containing protein</fullName>
    </recommendedName>
</protein>
<dbReference type="InterPro" id="IPR051610">
    <property type="entry name" value="GPI/OXD"/>
</dbReference>
<feature type="domain" description="Cupin type-2" evidence="2">
    <location>
        <begin position="40"/>
        <end position="118"/>
    </location>
</feature>
<dbReference type="PANTHER" id="PTHR35848">
    <property type="entry name" value="OXALATE-BINDING PROTEIN"/>
    <property type="match status" value="1"/>
</dbReference>
<accession>A0A381XZM2</accession>
<name>A0A381XZM2_9ZZZZ</name>
<proteinExistence type="predicted"/>
<dbReference type="AlphaFoldDB" id="A0A381XZM2"/>
<dbReference type="InterPro" id="IPR013096">
    <property type="entry name" value="Cupin_2"/>
</dbReference>
<dbReference type="SUPFAM" id="SSF51182">
    <property type="entry name" value="RmlC-like cupins"/>
    <property type="match status" value="1"/>
</dbReference>
<dbReference type="PANTHER" id="PTHR35848:SF6">
    <property type="entry name" value="CUPIN TYPE-2 DOMAIN-CONTAINING PROTEIN"/>
    <property type="match status" value="1"/>
</dbReference>
<dbReference type="Gene3D" id="2.60.120.10">
    <property type="entry name" value="Jelly Rolls"/>
    <property type="match status" value="1"/>
</dbReference>
<dbReference type="InterPro" id="IPR014710">
    <property type="entry name" value="RmlC-like_jellyroll"/>
</dbReference>
<sequence length="144" mass="16120">MSNKRFISPEDIETHVFDWGTIKWMSTPNHNEAKKFTTGVVLLEPGKGHTRHNHPGVEEILYVVSGEGEQMVEISDGQGGMKEERKPIKAGMLIHIPADIFHETINTSWESLKLIAIYAPPGPEDLLRDMAEQILPPGSLPDRN</sequence>
<reference evidence="3" key="1">
    <citation type="submission" date="2018-05" db="EMBL/GenBank/DDBJ databases">
        <authorList>
            <person name="Lanie J.A."/>
            <person name="Ng W.-L."/>
            <person name="Kazmierczak K.M."/>
            <person name="Andrzejewski T.M."/>
            <person name="Davidsen T.M."/>
            <person name="Wayne K.J."/>
            <person name="Tettelin H."/>
            <person name="Glass J.I."/>
            <person name="Rusch D."/>
            <person name="Podicherti R."/>
            <person name="Tsui H.-C.T."/>
            <person name="Winkler M.E."/>
        </authorList>
    </citation>
    <scope>NUCLEOTIDE SEQUENCE</scope>
</reference>
<gene>
    <name evidence="3" type="ORF">METZ01_LOCUS122537</name>
</gene>
<dbReference type="GO" id="GO:0046872">
    <property type="term" value="F:metal ion binding"/>
    <property type="evidence" value="ECO:0007669"/>
    <property type="project" value="UniProtKB-KW"/>
</dbReference>
<dbReference type="EMBL" id="UINC01016801">
    <property type="protein sequence ID" value="SVA69683.1"/>
    <property type="molecule type" value="Genomic_DNA"/>
</dbReference>
<evidence type="ECO:0000313" key="3">
    <source>
        <dbReference type="EMBL" id="SVA69683.1"/>
    </source>
</evidence>
<evidence type="ECO:0000256" key="1">
    <source>
        <dbReference type="ARBA" id="ARBA00022723"/>
    </source>
</evidence>
<organism evidence="3">
    <name type="scientific">marine metagenome</name>
    <dbReference type="NCBI Taxonomy" id="408172"/>
    <lineage>
        <taxon>unclassified sequences</taxon>
        <taxon>metagenomes</taxon>
        <taxon>ecological metagenomes</taxon>
    </lineage>
</organism>
<keyword evidence="1" id="KW-0479">Metal-binding</keyword>
<dbReference type="InterPro" id="IPR011051">
    <property type="entry name" value="RmlC_Cupin_sf"/>
</dbReference>
<evidence type="ECO:0000259" key="2">
    <source>
        <dbReference type="Pfam" id="PF07883"/>
    </source>
</evidence>